<dbReference type="Pfam" id="PF09261">
    <property type="entry name" value="Alpha-mann_mid"/>
    <property type="match status" value="1"/>
</dbReference>
<evidence type="ECO:0000256" key="6">
    <source>
        <dbReference type="ARBA" id="ARBA00023157"/>
    </source>
</evidence>
<dbReference type="SMART" id="SM00872">
    <property type="entry name" value="Alpha-mann_mid"/>
    <property type="match status" value="1"/>
</dbReference>
<keyword evidence="6" id="KW-1015">Disulfide bond</keyword>
<feature type="domain" description="Glycoside hydrolase family 38 central" evidence="9">
    <location>
        <begin position="581"/>
        <end position="663"/>
    </location>
</feature>
<dbReference type="Pfam" id="PF07748">
    <property type="entry name" value="Glyco_hydro_38C"/>
    <property type="match status" value="1"/>
</dbReference>
<keyword evidence="10" id="KW-1185">Reference proteome</keyword>
<dbReference type="InterPro" id="IPR011330">
    <property type="entry name" value="Glyco_hydro/deAcase_b/a-brl"/>
</dbReference>
<dbReference type="Gene3D" id="2.70.98.30">
    <property type="entry name" value="Golgi alpha-mannosidase II, domain 4"/>
    <property type="match status" value="1"/>
</dbReference>
<sequence>AEDSGTGPAIRKPAGGAANHGYQMGRLTNQSGGCWYGRAQTGMLLLNALAWQQKFKPEKNKTRKRRATRKVHRRTRRTHRNLKRIHRIVQQHHFNSLNFIAAAAAAATADGTSRRRGGTAGLGGHERTGRRCKAGEGGRIEAGCQGLADRRNGNYHREQSLSINDDSLDAKEPQLADLLNPLPKPKLQGALSNRCTRINQQSVGVKTFFANQLLGKFDRRYDPKAVTFENGVQVPKSLEALKPKGEKLTVFVVPHSHNDPNWLKSYDSYYHLQTRNVLNYALKYLTKWPEMRFIWTEAVFLSTWFSEATPDQRAAMKSLVKQGRLEITSGGWVSPDEASTHYFALINQMLDGHLWIKQNLGVAPETYWNVDPFGYSLLSPHLQSLAGIQNYVILRINEHIKDMLRRERALEFNWQTFWSSSGRGPDTQLLTSVLPFMLYQIKYSCGPNPSFCLYFDFRNIDGELSESLGTNVDPKNVNRLSDMLFQQLEAKSKFYRHNVLMMPLGDDFRWDREEEWNQQYNNYKKLMDYMNSQSSMNVEIKFGTMKDYFTELRAQLAKRPERERLPSFMGDFFTYTDKDEDYWSGYFTSRPGLKRCSREIESLLRAAEIFSTKAALHSADKQLYKQIYPRLDWARRNLSLFQHHDSITGTSTQEVIEEQYLAKVLPGAFNRSVEALAGALASLLGGSIDSPPVFADAFDGGWRKPPRLPGPIPKQLPGELLIVNSIGQSRYDCLTVVLRGPPASAATVRLLNRPSSPSAADSLRLRCQVEPHFNGISGGISESEFDLLVCLQMPPLSATRVGFSAGPDNSEPTVRCPPARLAMNFPHSSSVWPKIGRLDETAGRSQLTLANSVLAINFTLAGGEPDFVSVQQLGGSDGGVAATGFGLELGYLGLAKSRRGAYIMGGGVEPGAPLSREGLQPDPVVYSVRGPVRSSILRQQNHYRNRVALYSTGLAAVDSAVRVTNLANLPSSESSDMTKRLDLELVMRANFSLANGRYFYTDANSAALVRRHRPVKAPFESGVYPVTGAVVLCGSAGRGGRRRRVAVLTGQSHGAALLPDGRLDIMLHRRTSQDDSRGVGQAMERVYPARSDFLLHWSTQSAADSTDANNNDERLVGDFLTPAELALSRRLNHRPLAFLTRSPGNKSPVVQLSLLPPAGLPCSLEIVTYRLLPPGHRFQALLVLHNQPSVCHKTGNGEQQQQQQPCKAKVGFCLADLFTAGPGEAGPRRPSRAAEATLTGLRLTRPVLLKLGDRMGGCATRQKELHDPASSSSPIETDWWLVDHWRTKVRGYVPRALVASQNSLDANSWFLGQLSRKEAERQLLMLGNRGHLSGARSPRPIELRALQSCWCPVLQNEFHWYRHDIRLSLLSATSRTMLLLEATTGLDKRKRIAALPLLLSPDSVSISLELLSNNRA</sequence>
<dbReference type="Gene3D" id="2.30.30.40">
    <property type="entry name" value="SH3 Domains"/>
    <property type="match status" value="1"/>
</dbReference>
<dbReference type="InterPro" id="IPR011682">
    <property type="entry name" value="Glyco_hydro_38_C"/>
</dbReference>
<name>A0A1I8IFZ7_9PLAT</name>
<evidence type="ECO:0000313" key="11">
    <source>
        <dbReference type="WBParaSite" id="maker-uti_cns_0012491-snap-gene-0.2-mRNA-1"/>
    </source>
</evidence>
<keyword evidence="7" id="KW-0326">Glycosidase</keyword>
<dbReference type="GO" id="GO:0004559">
    <property type="term" value="F:alpha-mannosidase activity"/>
    <property type="evidence" value="ECO:0007669"/>
    <property type="project" value="InterPro"/>
</dbReference>
<dbReference type="Pfam" id="PF01074">
    <property type="entry name" value="Glyco_hydro_38N"/>
    <property type="match status" value="1"/>
</dbReference>
<dbReference type="InterPro" id="IPR037094">
    <property type="entry name" value="Glyco_hydro_38_cen_sf"/>
</dbReference>
<keyword evidence="4" id="KW-0378">Hydrolase</keyword>
<feature type="region of interest" description="Disordered" evidence="8">
    <location>
        <begin position="110"/>
        <end position="134"/>
    </location>
</feature>
<comment type="similarity">
    <text evidence="2">Belongs to the glycosyl hydrolase 38 family.</text>
</comment>
<dbReference type="GO" id="GO:0006491">
    <property type="term" value="P:N-glycan processing"/>
    <property type="evidence" value="ECO:0007669"/>
    <property type="project" value="TreeGrafter"/>
</dbReference>
<dbReference type="InterPro" id="IPR015341">
    <property type="entry name" value="Glyco_hydro_38_cen"/>
</dbReference>
<evidence type="ECO:0000256" key="7">
    <source>
        <dbReference type="ARBA" id="ARBA00023295"/>
    </source>
</evidence>
<dbReference type="PANTHER" id="PTHR11607">
    <property type="entry name" value="ALPHA-MANNOSIDASE"/>
    <property type="match status" value="1"/>
</dbReference>
<dbReference type="SUPFAM" id="SSF88713">
    <property type="entry name" value="Glycoside hydrolase/deacetylase"/>
    <property type="match status" value="1"/>
</dbReference>
<feature type="region of interest" description="Disordered" evidence="8">
    <location>
        <begin position="57"/>
        <end position="77"/>
    </location>
</feature>
<feature type="compositionally biased region" description="Basic and acidic residues" evidence="8">
    <location>
        <begin position="124"/>
        <end position="134"/>
    </location>
</feature>
<evidence type="ECO:0000256" key="3">
    <source>
        <dbReference type="ARBA" id="ARBA00022723"/>
    </source>
</evidence>
<dbReference type="WBParaSite" id="maker-uti_cns_0012491-snap-gene-0.2-mRNA-1">
    <property type="protein sequence ID" value="maker-uti_cns_0012491-snap-gene-0.2-mRNA-1"/>
    <property type="gene ID" value="maker-uti_cns_0012491-snap-gene-0.2"/>
</dbReference>
<dbReference type="PANTHER" id="PTHR11607:SF3">
    <property type="entry name" value="LYSOSOMAL ALPHA-MANNOSIDASE"/>
    <property type="match status" value="1"/>
</dbReference>
<accession>A0A1I8IFZ7</accession>
<evidence type="ECO:0000256" key="8">
    <source>
        <dbReference type="SAM" id="MobiDB-lite"/>
    </source>
</evidence>
<evidence type="ECO:0000256" key="4">
    <source>
        <dbReference type="ARBA" id="ARBA00022801"/>
    </source>
</evidence>
<dbReference type="SUPFAM" id="SSF74650">
    <property type="entry name" value="Galactose mutarotase-like"/>
    <property type="match status" value="1"/>
</dbReference>
<feature type="compositionally biased region" description="Basic residues" evidence="8">
    <location>
        <begin position="61"/>
        <end position="77"/>
    </location>
</feature>
<evidence type="ECO:0000256" key="2">
    <source>
        <dbReference type="ARBA" id="ARBA00009792"/>
    </source>
</evidence>
<dbReference type="InterPro" id="IPR011013">
    <property type="entry name" value="Gal_mutarotase_sf_dom"/>
</dbReference>
<evidence type="ECO:0000259" key="9">
    <source>
        <dbReference type="SMART" id="SM00872"/>
    </source>
</evidence>
<comment type="cofactor">
    <cofactor evidence="1">
        <name>Zn(2+)</name>
        <dbReference type="ChEBI" id="CHEBI:29105"/>
    </cofactor>
</comment>
<dbReference type="InterPro" id="IPR000602">
    <property type="entry name" value="Glyco_hydro_38_N"/>
</dbReference>
<dbReference type="InterPro" id="IPR027291">
    <property type="entry name" value="Glyco_hydro_38_N_sf"/>
</dbReference>
<proteinExistence type="inferred from homology"/>
<dbReference type="GO" id="GO:0030246">
    <property type="term" value="F:carbohydrate binding"/>
    <property type="evidence" value="ECO:0007669"/>
    <property type="project" value="InterPro"/>
</dbReference>
<keyword evidence="3" id="KW-0479">Metal-binding</keyword>
<dbReference type="Proteomes" id="UP000095280">
    <property type="component" value="Unplaced"/>
</dbReference>
<dbReference type="Gene3D" id="1.20.1270.50">
    <property type="entry name" value="Glycoside hydrolase family 38, central domain"/>
    <property type="match status" value="1"/>
</dbReference>
<evidence type="ECO:0000313" key="10">
    <source>
        <dbReference type="Proteomes" id="UP000095280"/>
    </source>
</evidence>
<dbReference type="Gene3D" id="3.20.110.10">
    <property type="entry name" value="Glycoside hydrolase 38, N terminal domain"/>
    <property type="match status" value="1"/>
</dbReference>
<dbReference type="InterPro" id="IPR028995">
    <property type="entry name" value="Glyco_hydro_57/38_cen_sf"/>
</dbReference>
<evidence type="ECO:0000256" key="1">
    <source>
        <dbReference type="ARBA" id="ARBA00001947"/>
    </source>
</evidence>
<dbReference type="GO" id="GO:0000139">
    <property type="term" value="C:Golgi membrane"/>
    <property type="evidence" value="ECO:0007669"/>
    <property type="project" value="TreeGrafter"/>
</dbReference>
<dbReference type="GO" id="GO:0006013">
    <property type="term" value="P:mannose metabolic process"/>
    <property type="evidence" value="ECO:0007669"/>
    <property type="project" value="InterPro"/>
</dbReference>
<organism evidence="10 11">
    <name type="scientific">Macrostomum lignano</name>
    <dbReference type="NCBI Taxonomy" id="282301"/>
    <lineage>
        <taxon>Eukaryota</taxon>
        <taxon>Metazoa</taxon>
        <taxon>Spiralia</taxon>
        <taxon>Lophotrochozoa</taxon>
        <taxon>Platyhelminthes</taxon>
        <taxon>Rhabditophora</taxon>
        <taxon>Macrostomorpha</taxon>
        <taxon>Macrostomida</taxon>
        <taxon>Macrostomidae</taxon>
        <taxon>Macrostomum</taxon>
    </lineage>
</organism>
<protein>
    <submittedName>
        <fullName evidence="11">Alpha-mann_mid domain-containing protein</fullName>
    </submittedName>
</protein>
<dbReference type="InterPro" id="IPR050843">
    <property type="entry name" value="Glycosyl_Hydrlase_38"/>
</dbReference>
<evidence type="ECO:0000256" key="5">
    <source>
        <dbReference type="ARBA" id="ARBA00022833"/>
    </source>
</evidence>
<reference evidence="11" key="1">
    <citation type="submission" date="2016-11" db="UniProtKB">
        <authorList>
            <consortium name="WormBaseParasite"/>
        </authorList>
    </citation>
    <scope>IDENTIFICATION</scope>
</reference>
<keyword evidence="5" id="KW-0862">Zinc</keyword>
<dbReference type="SUPFAM" id="SSF88688">
    <property type="entry name" value="Families 57/38 glycoside transferase middle domain"/>
    <property type="match status" value="1"/>
</dbReference>
<dbReference type="GO" id="GO:0046872">
    <property type="term" value="F:metal ion binding"/>
    <property type="evidence" value="ECO:0007669"/>
    <property type="project" value="UniProtKB-KW"/>
</dbReference>